<protein>
    <submittedName>
        <fullName evidence="1">Divalent-cation tolerance protein CutA</fullName>
    </submittedName>
</protein>
<keyword evidence="2" id="KW-1185">Reference proteome</keyword>
<organism evidence="1 2">
    <name type="scientific">Imbroritus primus</name>
    <dbReference type="NCBI Taxonomy" id="3058603"/>
    <lineage>
        <taxon>Bacteria</taxon>
        <taxon>Pseudomonadati</taxon>
        <taxon>Pseudomonadota</taxon>
        <taxon>Betaproteobacteria</taxon>
        <taxon>Burkholderiales</taxon>
        <taxon>Burkholderiaceae</taxon>
        <taxon>Imbroritus</taxon>
    </lineage>
</organism>
<evidence type="ECO:0000313" key="1">
    <source>
        <dbReference type="EMBL" id="TMS59324.1"/>
    </source>
</evidence>
<proteinExistence type="predicted"/>
<name>A0ACD3SSP9_9BURK</name>
<reference evidence="1" key="1">
    <citation type="submission" date="2019-05" db="EMBL/GenBank/DDBJ databases">
        <title>Revised genome assembly of Burkholderiaceae (previously Ralstonia) sp. PBA.</title>
        <authorList>
            <person name="Gan H.M."/>
        </authorList>
    </citation>
    <scope>NUCLEOTIDE SEQUENCE</scope>
    <source>
        <strain evidence="1">PBA</strain>
    </source>
</reference>
<accession>A0ACD3SSP9</accession>
<dbReference type="EMBL" id="AKCV02000011">
    <property type="protein sequence ID" value="TMS59324.1"/>
    <property type="molecule type" value="Genomic_DNA"/>
</dbReference>
<dbReference type="Proteomes" id="UP000004277">
    <property type="component" value="Unassembled WGS sequence"/>
</dbReference>
<sequence length="127" mass="13992">MGRQREAGSPVWRATDADAVWVVCTTLPSEAEAQRLARLILEARVAACVNCGAPSRSEYWWEDRLETAQEWPLMIKTTAGRYAALETLIMAHHPYDVPEILALPVAAGAAAYLDWVRVTCDPHSAGE</sequence>
<evidence type="ECO:0000313" key="2">
    <source>
        <dbReference type="Proteomes" id="UP000004277"/>
    </source>
</evidence>
<comment type="caution">
    <text evidence="1">The sequence shown here is derived from an EMBL/GenBank/DDBJ whole genome shotgun (WGS) entry which is preliminary data.</text>
</comment>
<gene>
    <name evidence="1" type="ORF">MW7_003880</name>
</gene>